<dbReference type="Proteomes" id="UP001500540">
    <property type="component" value="Unassembled WGS sequence"/>
</dbReference>
<sequence>MTVPPSLTPQQAWDALAAGNERFVGGTVQHPHQDPARRDSLADGQHPHTVFFGCSDSRPTAEIIFDQGLGDMFVVRNAGQVVGAAAVGSIEFGVGILQAPLLLVLGHESCGAVRAAIDSTRVDAPALPPAIWRLIATIVPTVQRVMRADHTSPDTVDAARVGREHVRDTVAELLGSSAMIANAVADGRLGIVGAVYNLGEGTVVPHVTAGPITIAGL</sequence>
<dbReference type="PANTHER" id="PTHR11002:SF79">
    <property type="entry name" value="CARBONIC ANHYDRASE 2"/>
    <property type="match status" value="1"/>
</dbReference>
<protein>
    <submittedName>
        <fullName evidence="3">Carbonic anhydrase</fullName>
    </submittedName>
</protein>
<dbReference type="SMART" id="SM00947">
    <property type="entry name" value="Pro_CA"/>
    <property type="match status" value="1"/>
</dbReference>
<organism evidence="3 4">
    <name type="scientific">Microbacterium kribbense</name>
    <dbReference type="NCBI Taxonomy" id="433645"/>
    <lineage>
        <taxon>Bacteria</taxon>
        <taxon>Bacillati</taxon>
        <taxon>Actinomycetota</taxon>
        <taxon>Actinomycetes</taxon>
        <taxon>Micrococcales</taxon>
        <taxon>Microbacteriaceae</taxon>
        <taxon>Microbacterium</taxon>
    </lineage>
</organism>
<dbReference type="SUPFAM" id="SSF53056">
    <property type="entry name" value="beta-carbonic anhydrase, cab"/>
    <property type="match status" value="1"/>
</dbReference>
<dbReference type="RefSeq" id="WP_344781607.1">
    <property type="nucleotide sequence ID" value="NZ_BAABAF010000004.1"/>
</dbReference>
<gene>
    <name evidence="3" type="ORF">GCM10022240_12190</name>
</gene>
<evidence type="ECO:0000256" key="1">
    <source>
        <dbReference type="ARBA" id="ARBA00006217"/>
    </source>
</evidence>
<name>A0ABP7GHN4_9MICO</name>
<comment type="function">
    <text evidence="2">Catalyzes the reversible hydration of carbon dioxide to form bicarbonate.</text>
</comment>
<comment type="similarity">
    <text evidence="1">Belongs to the beta-class carbonic anhydrase family.</text>
</comment>
<evidence type="ECO:0000313" key="3">
    <source>
        <dbReference type="EMBL" id="GAA3761224.1"/>
    </source>
</evidence>
<dbReference type="CDD" id="cd03378">
    <property type="entry name" value="beta_CA_cladeC"/>
    <property type="match status" value="1"/>
</dbReference>
<dbReference type="EMBL" id="BAABAF010000004">
    <property type="protein sequence ID" value="GAA3761224.1"/>
    <property type="molecule type" value="Genomic_DNA"/>
</dbReference>
<evidence type="ECO:0000256" key="2">
    <source>
        <dbReference type="ARBA" id="ARBA00024993"/>
    </source>
</evidence>
<dbReference type="InterPro" id="IPR036874">
    <property type="entry name" value="Carbonic_anhydrase_sf"/>
</dbReference>
<dbReference type="Pfam" id="PF00484">
    <property type="entry name" value="Pro_CA"/>
    <property type="match status" value="1"/>
</dbReference>
<reference evidence="4" key="1">
    <citation type="journal article" date="2019" name="Int. J. Syst. Evol. Microbiol.">
        <title>The Global Catalogue of Microorganisms (GCM) 10K type strain sequencing project: providing services to taxonomists for standard genome sequencing and annotation.</title>
        <authorList>
            <consortium name="The Broad Institute Genomics Platform"/>
            <consortium name="The Broad Institute Genome Sequencing Center for Infectious Disease"/>
            <person name="Wu L."/>
            <person name="Ma J."/>
        </authorList>
    </citation>
    <scope>NUCLEOTIDE SEQUENCE [LARGE SCALE GENOMIC DNA]</scope>
    <source>
        <strain evidence="4">JCM 16950</strain>
    </source>
</reference>
<proteinExistence type="inferred from homology"/>
<comment type="caution">
    <text evidence="3">The sequence shown here is derived from an EMBL/GenBank/DDBJ whole genome shotgun (WGS) entry which is preliminary data.</text>
</comment>
<accession>A0ABP7GHN4</accession>
<dbReference type="Gene3D" id="3.40.1050.10">
    <property type="entry name" value="Carbonic anhydrase"/>
    <property type="match status" value="1"/>
</dbReference>
<keyword evidence="4" id="KW-1185">Reference proteome</keyword>
<evidence type="ECO:0000313" key="4">
    <source>
        <dbReference type="Proteomes" id="UP001500540"/>
    </source>
</evidence>
<dbReference type="PANTHER" id="PTHR11002">
    <property type="entry name" value="CARBONIC ANHYDRASE"/>
    <property type="match status" value="1"/>
</dbReference>
<dbReference type="InterPro" id="IPR001765">
    <property type="entry name" value="Carbonic_anhydrase"/>
</dbReference>